<sequence length="318" mass="34449">MRAPIERAARRRTSTEATRAVARAAALVVVLGAASCVRTTTPAPPVDPLDWVAPDAHLVLWSLWPDVRELVGASAFDAHTAGWLEAEARADISGIDLGNDYVGEFVIAGVARLGLVPDAIEAVFVDAGIAPDRSGLESRLEPHWRVQFARFARAHPQRAREELEAAWTRAVAANDLELVAACIELARGEVVGYDPFVFEGPTGHMDQADRARVDGASDSAAPLGAGDDHTPSSLWSDEACRDTCRDLVWFVTGRGGDTSGVLDLLERYGVPADVDLAELARITRERRDELADAVIPLPHPYDLELAVLRYERLLARLP</sequence>
<organism evidence="2 3">
    <name type="scientific">Rohdeia mirabilis</name>
    <dbReference type="NCBI Taxonomy" id="2528008"/>
    <lineage>
        <taxon>Bacteria</taxon>
        <taxon>Pseudomonadati</taxon>
        <taxon>Planctomycetota</taxon>
        <taxon>Planctomycetia</taxon>
        <taxon>Planctomycetia incertae sedis</taxon>
        <taxon>Rohdeia</taxon>
    </lineage>
</organism>
<accession>A0A518CW01</accession>
<protein>
    <recommendedName>
        <fullName evidence="4">DUF4375 domain-containing protein</fullName>
    </recommendedName>
</protein>
<evidence type="ECO:0008006" key="4">
    <source>
        <dbReference type="Google" id="ProtNLM"/>
    </source>
</evidence>
<dbReference type="AlphaFoldDB" id="A0A518CW01"/>
<gene>
    <name evidence="2" type="ORF">Pla163_04960</name>
</gene>
<name>A0A518CW01_9BACT</name>
<evidence type="ECO:0000256" key="1">
    <source>
        <dbReference type="SAM" id="MobiDB-lite"/>
    </source>
</evidence>
<keyword evidence="3" id="KW-1185">Reference proteome</keyword>
<evidence type="ECO:0000313" key="3">
    <source>
        <dbReference type="Proteomes" id="UP000319342"/>
    </source>
</evidence>
<reference evidence="2 3" key="1">
    <citation type="submission" date="2019-02" db="EMBL/GenBank/DDBJ databases">
        <title>Deep-cultivation of Planctomycetes and their phenomic and genomic characterization uncovers novel biology.</title>
        <authorList>
            <person name="Wiegand S."/>
            <person name="Jogler M."/>
            <person name="Boedeker C."/>
            <person name="Pinto D."/>
            <person name="Vollmers J."/>
            <person name="Rivas-Marin E."/>
            <person name="Kohn T."/>
            <person name="Peeters S.H."/>
            <person name="Heuer A."/>
            <person name="Rast P."/>
            <person name="Oberbeckmann S."/>
            <person name="Bunk B."/>
            <person name="Jeske O."/>
            <person name="Meyerdierks A."/>
            <person name="Storesund J.E."/>
            <person name="Kallscheuer N."/>
            <person name="Luecker S."/>
            <person name="Lage O.M."/>
            <person name="Pohl T."/>
            <person name="Merkel B.J."/>
            <person name="Hornburger P."/>
            <person name="Mueller R.-W."/>
            <person name="Bruemmer F."/>
            <person name="Labrenz M."/>
            <person name="Spormann A.M."/>
            <person name="Op den Camp H."/>
            <person name="Overmann J."/>
            <person name="Amann R."/>
            <person name="Jetten M.S.M."/>
            <person name="Mascher T."/>
            <person name="Medema M.H."/>
            <person name="Devos D.P."/>
            <person name="Kaster A.-K."/>
            <person name="Ovreas L."/>
            <person name="Rohde M."/>
            <person name="Galperin M.Y."/>
            <person name="Jogler C."/>
        </authorList>
    </citation>
    <scope>NUCLEOTIDE SEQUENCE [LARGE SCALE GENOMIC DNA]</scope>
    <source>
        <strain evidence="2 3">Pla163</strain>
    </source>
</reference>
<dbReference type="Proteomes" id="UP000319342">
    <property type="component" value="Chromosome"/>
</dbReference>
<proteinExistence type="predicted"/>
<dbReference type="EMBL" id="CP036290">
    <property type="protein sequence ID" value="QDU83397.1"/>
    <property type="molecule type" value="Genomic_DNA"/>
</dbReference>
<evidence type="ECO:0000313" key="2">
    <source>
        <dbReference type="EMBL" id="QDU83397.1"/>
    </source>
</evidence>
<feature type="region of interest" description="Disordered" evidence="1">
    <location>
        <begin position="215"/>
        <end position="234"/>
    </location>
</feature>